<proteinExistence type="predicted"/>
<dbReference type="KEGG" id="ela:UCREL1_7157"/>
<evidence type="ECO:0000313" key="2">
    <source>
        <dbReference type="Proteomes" id="UP000012174"/>
    </source>
</evidence>
<dbReference type="HOGENOM" id="CLU_776198_0_0_1"/>
<name>M7TGK5_EUTLA</name>
<dbReference type="EMBL" id="KB706771">
    <property type="protein sequence ID" value="EMR65860.1"/>
    <property type="molecule type" value="Genomic_DNA"/>
</dbReference>
<reference evidence="2" key="1">
    <citation type="journal article" date="2013" name="Genome Announc.">
        <title>Draft genome sequence of the grapevine dieback fungus Eutypa lata UCR-EL1.</title>
        <authorList>
            <person name="Blanco-Ulate B."/>
            <person name="Rolshausen P.E."/>
            <person name="Cantu D."/>
        </authorList>
    </citation>
    <scope>NUCLEOTIDE SEQUENCE [LARGE SCALE GENOMIC DNA]</scope>
    <source>
        <strain evidence="2">UCR-EL1</strain>
    </source>
</reference>
<evidence type="ECO:0000313" key="1">
    <source>
        <dbReference type="EMBL" id="EMR65860.1"/>
    </source>
</evidence>
<dbReference type="AlphaFoldDB" id="M7TGK5"/>
<accession>M7TGK5</accession>
<protein>
    <submittedName>
        <fullName evidence="1">Uncharacterized protein</fullName>
    </submittedName>
</protein>
<gene>
    <name evidence="1" type="ORF">UCREL1_7157</name>
</gene>
<keyword evidence="2" id="KW-1185">Reference proteome</keyword>
<dbReference type="OrthoDB" id="412402at2759"/>
<organism evidence="1 2">
    <name type="scientific">Eutypa lata (strain UCR-EL1)</name>
    <name type="common">Grapevine dieback disease fungus</name>
    <name type="synonym">Eutypa armeniacae</name>
    <dbReference type="NCBI Taxonomy" id="1287681"/>
    <lineage>
        <taxon>Eukaryota</taxon>
        <taxon>Fungi</taxon>
        <taxon>Dikarya</taxon>
        <taxon>Ascomycota</taxon>
        <taxon>Pezizomycotina</taxon>
        <taxon>Sordariomycetes</taxon>
        <taxon>Xylariomycetidae</taxon>
        <taxon>Xylariales</taxon>
        <taxon>Diatrypaceae</taxon>
        <taxon>Eutypa</taxon>
    </lineage>
</organism>
<dbReference type="STRING" id="1287681.M7TGK5"/>
<dbReference type="Proteomes" id="UP000012174">
    <property type="component" value="Unassembled WGS sequence"/>
</dbReference>
<dbReference type="PANTHER" id="PTHR36847">
    <property type="entry name" value="AMIDOLIGASE ENZYME"/>
    <property type="match status" value="1"/>
</dbReference>
<sequence length="368" mass="40788">MAGTREEILKSFTFGVQFEFLVDRRGTLFNDIWTDSEDPSTTVEGVALVIKEHLEAIQLTYPVSVSNHLDEASRAERAEDELEYRHWIIRGRDSIRARENEIDRVANALRAMEAVSFDESCALRVSVGQGDDKGFPLLALQKLASLLLAGAEELLELLHPDHRVLNNDSCRSIRSSSAVVLEGGSRTPKQSFDGEDWFDCCVRGGGGDGDASATGKIPETELRALWQAETLAEFCLLVGPGENDKIDMAYRFWDLVAPLPISKHEKGIRRTIEFRQADGNLRCDQRYILSWVDVALSLVAFAVEADQDEFERAIKGIRRCLLGLEEVSQVGMFGAAVIRSRVAREFLGILSVPRGSATAISGRAVTCR</sequence>
<dbReference type="PANTHER" id="PTHR36847:SF1">
    <property type="entry name" value="AMIDOLIGASE ENZYME"/>
    <property type="match status" value="1"/>
</dbReference>